<dbReference type="EMBL" id="JACXAD010000022">
    <property type="protein sequence ID" value="MBD2769722.1"/>
    <property type="molecule type" value="Genomic_DNA"/>
</dbReference>
<proteinExistence type="predicted"/>
<dbReference type="RefSeq" id="WP_191006530.1">
    <property type="nucleotide sequence ID" value="NZ_JACXAD010000022.1"/>
</dbReference>
<sequence>MTTSIYKLTSPKIKGGGIYLNYQAGFLKAIDVADAQPTAEQLGYLLNVLPVYEKELAAIKWGTMNVVPLPEKSVKDKIKQYCAAYKEYRDVTYTPTQTEKSNIRTVPVNSELLTVFFESPLRDYSINNYIKRINVTKDILKNGRDIQERFPNDYNHELYHKLPPDRLLAYQKHLHALGYRRNKVGKWVLGDQL</sequence>
<dbReference type="Proteomes" id="UP000612233">
    <property type="component" value="Unassembled WGS sequence"/>
</dbReference>
<name>A0A927GKM7_9BACT</name>
<dbReference type="AlphaFoldDB" id="A0A927GKM7"/>
<protein>
    <submittedName>
        <fullName evidence="1">Uncharacterized protein</fullName>
    </submittedName>
</protein>
<reference evidence="1" key="1">
    <citation type="submission" date="2020-09" db="EMBL/GenBank/DDBJ databases">
        <authorList>
            <person name="Kim M.K."/>
        </authorList>
    </citation>
    <scope>NUCLEOTIDE SEQUENCE</scope>
    <source>
        <strain evidence="1">BT664</strain>
    </source>
</reference>
<keyword evidence="2" id="KW-1185">Reference proteome</keyword>
<organism evidence="1 2">
    <name type="scientific">Hymenobacter montanus</name>
    <dbReference type="NCBI Taxonomy" id="2771359"/>
    <lineage>
        <taxon>Bacteria</taxon>
        <taxon>Pseudomonadati</taxon>
        <taxon>Bacteroidota</taxon>
        <taxon>Cytophagia</taxon>
        <taxon>Cytophagales</taxon>
        <taxon>Hymenobacteraceae</taxon>
        <taxon>Hymenobacter</taxon>
    </lineage>
</organism>
<gene>
    <name evidence="1" type="ORF">IC235_17670</name>
</gene>
<comment type="caution">
    <text evidence="1">The sequence shown here is derived from an EMBL/GenBank/DDBJ whole genome shotgun (WGS) entry which is preliminary data.</text>
</comment>
<evidence type="ECO:0000313" key="1">
    <source>
        <dbReference type="EMBL" id="MBD2769722.1"/>
    </source>
</evidence>
<evidence type="ECO:0000313" key="2">
    <source>
        <dbReference type="Proteomes" id="UP000612233"/>
    </source>
</evidence>
<accession>A0A927GKM7</accession>